<dbReference type="HOGENOM" id="CLU_3086318_0_0_6"/>
<sequence>MVARTSLVVHQLTLVVFRLNLPHDQLTYVKAFKKIMCSGQPIGDLCPDFNYW</sequence>
<dbReference type="AlphaFoldDB" id="A0A068QND2"/>
<dbReference type="Proteomes" id="UP000032721">
    <property type="component" value="Chromosome"/>
</dbReference>
<protein>
    <submittedName>
        <fullName evidence="1">Uncharacterized protein</fullName>
    </submittedName>
</protein>
<dbReference type="KEGG" id="xdo:XDD1_0715"/>
<name>A0A068QND2_9GAMM</name>
<dbReference type="STRING" id="351671.XDD1_0715"/>
<organism evidence="1 2">
    <name type="scientific">Xenorhabdus doucetiae</name>
    <dbReference type="NCBI Taxonomy" id="351671"/>
    <lineage>
        <taxon>Bacteria</taxon>
        <taxon>Pseudomonadati</taxon>
        <taxon>Pseudomonadota</taxon>
        <taxon>Gammaproteobacteria</taxon>
        <taxon>Enterobacterales</taxon>
        <taxon>Morganellaceae</taxon>
        <taxon>Xenorhabdus</taxon>
    </lineage>
</organism>
<evidence type="ECO:0000313" key="2">
    <source>
        <dbReference type="Proteomes" id="UP000032721"/>
    </source>
</evidence>
<evidence type="ECO:0000313" key="1">
    <source>
        <dbReference type="EMBL" id="CDG16418.1"/>
    </source>
</evidence>
<gene>
    <name evidence="1" type="ORF">XDD1_0715</name>
</gene>
<accession>A0A068QND2</accession>
<dbReference type="EMBL" id="FO704550">
    <property type="protein sequence ID" value="CDG16418.1"/>
    <property type="molecule type" value="Genomic_DNA"/>
</dbReference>
<proteinExistence type="predicted"/>
<reference evidence="1 2" key="1">
    <citation type="submission" date="2013-07" db="EMBL/GenBank/DDBJ databases">
        <authorList>
            <person name="Genoscope - CEA"/>
        </authorList>
    </citation>
    <scope>NUCLEOTIDE SEQUENCE [LARGE SCALE GENOMIC DNA]</scope>
    <source>
        <strain evidence="2">FRM16 / DSM 17909</strain>
    </source>
</reference>